<organism evidence="1 2">
    <name type="scientific">Streptomyces flavalbus</name>
    <dbReference type="NCBI Taxonomy" id="2665155"/>
    <lineage>
        <taxon>Bacteria</taxon>
        <taxon>Bacillati</taxon>
        <taxon>Actinomycetota</taxon>
        <taxon>Actinomycetes</taxon>
        <taxon>Kitasatosporales</taxon>
        <taxon>Streptomycetaceae</taxon>
        <taxon>Streptomyces</taxon>
    </lineage>
</organism>
<protein>
    <submittedName>
        <fullName evidence="1">Uncharacterized protein</fullName>
    </submittedName>
</protein>
<dbReference type="RefSeq" id="WP_381610005.1">
    <property type="nucleotide sequence ID" value="NZ_JBHTEB010000001.1"/>
</dbReference>
<dbReference type="EMBL" id="JBHTEB010000001">
    <property type="protein sequence ID" value="MFD0315989.1"/>
    <property type="molecule type" value="Genomic_DNA"/>
</dbReference>
<evidence type="ECO:0000313" key="2">
    <source>
        <dbReference type="Proteomes" id="UP001597023"/>
    </source>
</evidence>
<reference evidence="2" key="1">
    <citation type="journal article" date="2019" name="Int. J. Syst. Evol. Microbiol.">
        <title>The Global Catalogue of Microorganisms (GCM) 10K type strain sequencing project: providing services to taxonomists for standard genome sequencing and annotation.</title>
        <authorList>
            <consortium name="The Broad Institute Genomics Platform"/>
            <consortium name="The Broad Institute Genome Sequencing Center for Infectious Disease"/>
            <person name="Wu L."/>
            <person name="Ma J."/>
        </authorList>
    </citation>
    <scope>NUCLEOTIDE SEQUENCE [LARGE SCALE GENOMIC DNA]</scope>
    <source>
        <strain evidence="2">CGMCC 4.7400</strain>
    </source>
</reference>
<keyword evidence="2" id="KW-1185">Reference proteome</keyword>
<accession>A0ABW2WEP5</accession>
<name>A0ABW2WEP5_9ACTN</name>
<dbReference type="Proteomes" id="UP001597023">
    <property type="component" value="Unassembled WGS sequence"/>
</dbReference>
<comment type="caution">
    <text evidence="1">The sequence shown here is derived from an EMBL/GenBank/DDBJ whole genome shotgun (WGS) entry which is preliminary data.</text>
</comment>
<evidence type="ECO:0000313" key="1">
    <source>
        <dbReference type="EMBL" id="MFD0315989.1"/>
    </source>
</evidence>
<gene>
    <name evidence="1" type="ORF">ACFQZ6_17535</name>
</gene>
<sequence>MHPWSLHGVSEDELKDGFRRLKAVLPEREWKIVEYGPNDSKSRTLELTADLRTEPFSLNAELWVSSATAGTEKDPKILLNLTSGCFRAPTGTTLDQEF</sequence>
<proteinExistence type="predicted"/>